<evidence type="ECO:0000313" key="1">
    <source>
        <dbReference type="EMBL" id="KAJ2987287.1"/>
    </source>
</evidence>
<evidence type="ECO:0000313" key="2">
    <source>
        <dbReference type="Proteomes" id="UP001144978"/>
    </source>
</evidence>
<sequence>MVADKGAKRAAVSACSRCRFKPSHVHGKFLYRSALLRSAPLCSALLRSAPFCSALASCCSALLPFALAAYQPVAVVSTLYNSGVSSVSSNLPSSSDTNVGTAVSLIIYPQNTPLTYLWMASYVFYAVDVYAWGRRLDDIHARQNVRLAIFVHASGAALICISGSQADDFSVLELRRLLAETSCRRPSSRVLTYRNAVAGLNISFPDGDSLECFRDFTTLFCHTPVPSSSSLPSFSGDLFRAVEEDITTAYHRSFGAPRPYESWDYLFDDEDLDAYVDAHAASCNSSGPSLLLSPPSHMGASCVDVDWPVEDDDSGWDIASQASAEGSSDAEFYDAVESPECSWFELD</sequence>
<dbReference type="EMBL" id="JANSHE010003176">
    <property type="protein sequence ID" value="KAJ2987287.1"/>
    <property type="molecule type" value="Genomic_DNA"/>
</dbReference>
<name>A0ACC1P8F3_9APHY</name>
<organism evidence="1 2">
    <name type="scientific">Trametes sanguinea</name>
    <dbReference type="NCBI Taxonomy" id="158606"/>
    <lineage>
        <taxon>Eukaryota</taxon>
        <taxon>Fungi</taxon>
        <taxon>Dikarya</taxon>
        <taxon>Basidiomycota</taxon>
        <taxon>Agaricomycotina</taxon>
        <taxon>Agaricomycetes</taxon>
        <taxon>Polyporales</taxon>
        <taxon>Polyporaceae</taxon>
        <taxon>Trametes</taxon>
    </lineage>
</organism>
<accession>A0ACC1P8F3</accession>
<gene>
    <name evidence="1" type="ORF">NUW54_g9469</name>
</gene>
<keyword evidence="2" id="KW-1185">Reference proteome</keyword>
<reference evidence="1" key="1">
    <citation type="submission" date="2022-08" db="EMBL/GenBank/DDBJ databases">
        <title>Genome Sequence of Pycnoporus sanguineus.</title>
        <authorList>
            <person name="Buettner E."/>
        </authorList>
    </citation>
    <scope>NUCLEOTIDE SEQUENCE</scope>
    <source>
        <strain evidence="1">CG-C14</strain>
    </source>
</reference>
<protein>
    <submittedName>
        <fullName evidence="1">Uncharacterized protein</fullName>
    </submittedName>
</protein>
<dbReference type="Proteomes" id="UP001144978">
    <property type="component" value="Unassembled WGS sequence"/>
</dbReference>
<proteinExistence type="predicted"/>
<comment type="caution">
    <text evidence="1">The sequence shown here is derived from an EMBL/GenBank/DDBJ whole genome shotgun (WGS) entry which is preliminary data.</text>
</comment>